<accession>A0A4R0YDQ6</accession>
<sequence>MSNSSIAKVLGLFVLAFGQMFAGVVHAQTCPQSISVAEKLQGPESGWMAVEQKSTKSLGGVQIIYGKLRHGSETNAILRPDVEKDGEAIWNFSRPIGDEELWMRCFYWGSNISLSKRIEPQVQRCTERWTTSSNSREKKFQVSCQ</sequence>
<feature type="chain" id="PRO_5020299166" description="DUF3757 domain-containing protein" evidence="1">
    <location>
        <begin position="28"/>
        <end position="145"/>
    </location>
</feature>
<dbReference type="EMBL" id="SJTG01000007">
    <property type="protein sequence ID" value="TCI06206.1"/>
    <property type="molecule type" value="Genomic_DNA"/>
</dbReference>
<organism evidence="2 3">
    <name type="scientific">Dyella soli</name>
    <dbReference type="NCBI Taxonomy" id="522319"/>
    <lineage>
        <taxon>Bacteria</taxon>
        <taxon>Pseudomonadati</taxon>
        <taxon>Pseudomonadota</taxon>
        <taxon>Gammaproteobacteria</taxon>
        <taxon>Lysobacterales</taxon>
        <taxon>Rhodanobacteraceae</taxon>
        <taxon>Dyella</taxon>
    </lineage>
</organism>
<reference evidence="2 3" key="1">
    <citation type="submission" date="2019-02" db="EMBL/GenBank/DDBJ databases">
        <title>Dyella amyloliquefaciens sp. nov., isolated from forest soil.</title>
        <authorList>
            <person name="Gao Z.-H."/>
            <person name="Qiu L.-H."/>
        </authorList>
    </citation>
    <scope>NUCLEOTIDE SEQUENCE [LARGE SCALE GENOMIC DNA]</scope>
    <source>
        <strain evidence="2 3">KACC 12747</strain>
    </source>
</reference>
<protein>
    <recommendedName>
        <fullName evidence="4">DUF3757 domain-containing protein</fullName>
    </recommendedName>
</protein>
<dbReference type="NCBIfam" id="NF042415">
    <property type="entry name" value="STY0301_fam"/>
    <property type="match status" value="1"/>
</dbReference>
<feature type="signal peptide" evidence="1">
    <location>
        <begin position="1"/>
        <end position="27"/>
    </location>
</feature>
<keyword evidence="3" id="KW-1185">Reference proteome</keyword>
<name>A0A4R0YDQ6_9GAMM</name>
<dbReference type="AlphaFoldDB" id="A0A4R0YDQ6"/>
<dbReference type="RefSeq" id="WP_131152633.1">
    <property type="nucleotide sequence ID" value="NZ_SJTG01000007.1"/>
</dbReference>
<dbReference type="InterPro" id="IPR049973">
    <property type="entry name" value="STY0301-like"/>
</dbReference>
<gene>
    <name evidence="2" type="ORF">EZM97_35405</name>
</gene>
<comment type="caution">
    <text evidence="2">The sequence shown here is derived from an EMBL/GenBank/DDBJ whole genome shotgun (WGS) entry which is preliminary data.</text>
</comment>
<dbReference type="Proteomes" id="UP000291822">
    <property type="component" value="Unassembled WGS sequence"/>
</dbReference>
<evidence type="ECO:0008006" key="4">
    <source>
        <dbReference type="Google" id="ProtNLM"/>
    </source>
</evidence>
<keyword evidence="1" id="KW-0732">Signal</keyword>
<evidence type="ECO:0000313" key="3">
    <source>
        <dbReference type="Proteomes" id="UP000291822"/>
    </source>
</evidence>
<proteinExistence type="predicted"/>
<evidence type="ECO:0000313" key="2">
    <source>
        <dbReference type="EMBL" id="TCI06206.1"/>
    </source>
</evidence>
<evidence type="ECO:0000256" key="1">
    <source>
        <dbReference type="SAM" id="SignalP"/>
    </source>
</evidence>